<reference evidence="2" key="2">
    <citation type="submission" date="2017-10" db="EMBL/GenBank/DDBJ databases">
        <title>Ladona fulva Genome sequencing and assembly.</title>
        <authorList>
            <person name="Murali S."/>
            <person name="Richards S."/>
            <person name="Bandaranaike D."/>
            <person name="Bellair M."/>
            <person name="Blankenburg K."/>
            <person name="Chao H."/>
            <person name="Dinh H."/>
            <person name="Doddapaneni H."/>
            <person name="Dugan-Rocha S."/>
            <person name="Elkadiri S."/>
            <person name="Gnanaolivu R."/>
            <person name="Hernandez B."/>
            <person name="Skinner E."/>
            <person name="Javaid M."/>
            <person name="Lee S."/>
            <person name="Li M."/>
            <person name="Ming W."/>
            <person name="Munidasa M."/>
            <person name="Muniz J."/>
            <person name="Nguyen L."/>
            <person name="Hughes D."/>
            <person name="Osuji N."/>
            <person name="Pu L.-L."/>
            <person name="Puazo M."/>
            <person name="Qu C."/>
            <person name="Quiroz J."/>
            <person name="Raj R."/>
            <person name="Weissenberger G."/>
            <person name="Xin Y."/>
            <person name="Zou X."/>
            <person name="Han Y."/>
            <person name="Worley K."/>
            <person name="Muzny D."/>
            <person name="Gibbs R."/>
        </authorList>
    </citation>
    <scope>NUCLEOTIDE SEQUENCE</scope>
    <source>
        <strain evidence="2">Sampled in the wild</strain>
    </source>
</reference>
<feature type="non-terminal residue" evidence="2">
    <location>
        <position position="163"/>
    </location>
</feature>
<name>A0A8K0NYJ7_LADFU</name>
<evidence type="ECO:0000313" key="3">
    <source>
        <dbReference type="Proteomes" id="UP000792457"/>
    </source>
</evidence>
<gene>
    <name evidence="2" type="ORF">J437_LFUL003454</name>
</gene>
<accession>A0A8K0NYJ7</accession>
<evidence type="ECO:0000256" key="1">
    <source>
        <dbReference type="SAM" id="MobiDB-lite"/>
    </source>
</evidence>
<sequence>MFSHSSTQHPVVSAGVCAQDDGTSTTTERQELLDQPHHQHHPSRQPAVHPRPAISMTPHHQVGMHQPYPRYTVNHHPAYSSSMGMNPYPVNGMASWPRHPASMDPNRSPSVPFYSHSPLYYHHPGVPVRQYSTKVFRTHRRGSAVIPYEGANVRIPATWGQRK</sequence>
<organism evidence="2 3">
    <name type="scientific">Ladona fulva</name>
    <name type="common">Scarce chaser dragonfly</name>
    <name type="synonym">Libellula fulva</name>
    <dbReference type="NCBI Taxonomy" id="123851"/>
    <lineage>
        <taxon>Eukaryota</taxon>
        <taxon>Metazoa</taxon>
        <taxon>Ecdysozoa</taxon>
        <taxon>Arthropoda</taxon>
        <taxon>Hexapoda</taxon>
        <taxon>Insecta</taxon>
        <taxon>Pterygota</taxon>
        <taxon>Palaeoptera</taxon>
        <taxon>Odonata</taxon>
        <taxon>Epiprocta</taxon>
        <taxon>Anisoptera</taxon>
        <taxon>Libelluloidea</taxon>
        <taxon>Libellulidae</taxon>
        <taxon>Ladona</taxon>
    </lineage>
</organism>
<reference evidence="2" key="1">
    <citation type="submission" date="2013-04" db="EMBL/GenBank/DDBJ databases">
        <authorList>
            <person name="Qu J."/>
            <person name="Murali S.C."/>
            <person name="Bandaranaike D."/>
            <person name="Bellair M."/>
            <person name="Blankenburg K."/>
            <person name="Chao H."/>
            <person name="Dinh H."/>
            <person name="Doddapaneni H."/>
            <person name="Downs B."/>
            <person name="Dugan-Rocha S."/>
            <person name="Elkadiri S."/>
            <person name="Gnanaolivu R.D."/>
            <person name="Hernandez B."/>
            <person name="Javaid M."/>
            <person name="Jayaseelan J.C."/>
            <person name="Lee S."/>
            <person name="Li M."/>
            <person name="Ming W."/>
            <person name="Munidasa M."/>
            <person name="Muniz J."/>
            <person name="Nguyen L."/>
            <person name="Ongeri F."/>
            <person name="Osuji N."/>
            <person name="Pu L.-L."/>
            <person name="Puazo M."/>
            <person name="Qu C."/>
            <person name="Quiroz J."/>
            <person name="Raj R."/>
            <person name="Weissenberger G."/>
            <person name="Xin Y."/>
            <person name="Zou X."/>
            <person name="Han Y."/>
            <person name="Richards S."/>
            <person name="Worley K."/>
            <person name="Muzny D."/>
            <person name="Gibbs R."/>
        </authorList>
    </citation>
    <scope>NUCLEOTIDE SEQUENCE</scope>
    <source>
        <strain evidence="2">Sampled in the wild</strain>
    </source>
</reference>
<evidence type="ECO:0000313" key="2">
    <source>
        <dbReference type="EMBL" id="KAG8226462.1"/>
    </source>
</evidence>
<keyword evidence="3" id="KW-1185">Reference proteome</keyword>
<feature type="region of interest" description="Disordered" evidence="1">
    <location>
        <begin position="1"/>
        <end position="69"/>
    </location>
</feature>
<dbReference type="Proteomes" id="UP000792457">
    <property type="component" value="Unassembled WGS sequence"/>
</dbReference>
<feature type="compositionally biased region" description="Basic and acidic residues" evidence="1">
    <location>
        <begin position="28"/>
        <end position="37"/>
    </location>
</feature>
<dbReference type="AlphaFoldDB" id="A0A8K0NYJ7"/>
<proteinExistence type="predicted"/>
<comment type="caution">
    <text evidence="2">The sequence shown here is derived from an EMBL/GenBank/DDBJ whole genome shotgun (WGS) entry which is preliminary data.</text>
</comment>
<feature type="compositionally biased region" description="Polar residues" evidence="1">
    <location>
        <begin position="1"/>
        <end position="10"/>
    </location>
</feature>
<dbReference type="EMBL" id="KZ308282">
    <property type="protein sequence ID" value="KAG8226462.1"/>
    <property type="molecule type" value="Genomic_DNA"/>
</dbReference>
<protein>
    <submittedName>
        <fullName evidence="2">Uncharacterized protein</fullName>
    </submittedName>
</protein>